<evidence type="ECO:0000313" key="2">
    <source>
        <dbReference type="Proteomes" id="UP000029393"/>
    </source>
</evidence>
<dbReference type="EMBL" id="AVCK01000064">
    <property type="protein sequence ID" value="KFN41555.1"/>
    <property type="molecule type" value="Genomic_DNA"/>
</dbReference>
<protein>
    <recommendedName>
        <fullName evidence="3">Fe-S oxidoreductase</fullName>
    </recommendedName>
</protein>
<reference evidence="1 2" key="1">
    <citation type="submission" date="2013-09" db="EMBL/GenBank/DDBJ databases">
        <title>Genome sequencing of Arenimonas metalli.</title>
        <authorList>
            <person name="Chen F."/>
            <person name="Wang G."/>
        </authorList>
    </citation>
    <scope>NUCLEOTIDE SEQUENCE [LARGE SCALE GENOMIC DNA]</scope>
    <source>
        <strain evidence="1 2">CF5-1</strain>
    </source>
</reference>
<keyword evidence="2" id="KW-1185">Reference proteome</keyword>
<dbReference type="Pfam" id="PF03692">
    <property type="entry name" value="CxxCxxCC"/>
    <property type="match status" value="1"/>
</dbReference>
<dbReference type="AlphaFoldDB" id="A0A091BAU8"/>
<organism evidence="1 2">
    <name type="scientific">Arenimonas metalli CF5-1</name>
    <dbReference type="NCBI Taxonomy" id="1384056"/>
    <lineage>
        <taxon>Bacteria</taxon>
        <taxon>Pseudomonadati</taxon>
        <taxon>Pseudomonadota</taxon>
        <taxon>Gammaproteobacteria</taxon>
        <taxon>Lysobacterales</taxon>
        <taxon>Lysobacteraceae</taxon>
        <taxon>Arenimonas</taxon>
    </lineage>
</organism>
<gene>
    <name evidence="1" type="ORF">N787_05640</name>
</gene>
<dbReference type="InterPro" id="IPR005358">
    <property type="entry name" value="Puta_zinc/iron-chelating_dom"/>
</dbReference>
<dbReference type="RefSeq" id="WP_034215332.1">
    <property type="nucleotide sequence ID" value="NZ_AVCK01000064.1"/>
</dbReference>
<sequence length="97" mass="10907">MDTDPAIQCSDCQACCCQLPVRVLPGDAPPEHFLDEDEDGYLIMAKADDGWCVALDREQMCCGIYEQRPFVCREFAMGGGDCAEVRDDWRRIALSLR</sequence>
<name>A0A091BAU8_9GAMM</name>
<evidence type="ECO:0008006" key="3">
    <source>
        <dbReference type="Google" id="ProtNLM"/>
    </source>
</evidence>
<evidence type="ECO:0000313" key="1">
    <source>
        <dbReference type="EMBL" id="KFN41555.1"/>
    </source>
</evidence>
<dbReference type="STRING" id="1384056.N787_05640"/>
<proteinExistence type="predicted"/>
<dbReference type="PATRIC" id="fig|1384056.3.peg.2642"/>
<dbReference type="OrthoDB" id="71604at2"/>
<dbReference type="Proteomes" id="UP000029393">
    <property type="component" value="Unassembled WGS sequence"/>
</dbReference>
<dbReference type="eggNOG" id="COG0727">
    <property type="taxonomic scope" value="Bacteria"/>
</dbReference>
<comment type="caution">
    <text evidence="1">The sequence shown here is derived from an EMBL/GenBank/DDBJ whole genome shotgun (WGS) entry which is preliminary data.</text>
</comment>
<accession>A0A091BAU8</accession>